<dbReference type="InterPro" id="IPR000515">
    <property type="entry name" value="MetI-like"/>
</dbReference>
<feature type="domain" description="ABC transmembrane type-1" evidence="8">
    <location>
        <begin position="70"/>
        <end position="261"/>
    </location>
</feature>
<feature type="transmembrane region" description="Helical" evidence="7">
    <location>
        <begin position="12"/>
        <end position="35"/>
    </location>
</feature>
<evidence type="ECO:0000256" key="7">
    <source>
        <dbReference type="RuleBase" id="RU363032"/>
    </source>
</evidence>
<dbReference type="PANTHER" id="PTHR43744">
    <property type="entry name" value="ABC TRANSPORTER PERMEASE PROTEIN MG189-RELATED-RELATED"/>
    <property type="match status" value="1"/>
</dbReference>
<evidence type="ECO:0000256" key="6">
    <source>
        <dbReference type="ARBA" id="ARBA00023136"/>
    </source>
</evidence>
<dbReference type="AlphaFoldDB" id="A0A4P6LSK3"/>
<keyword evidence="3" id="KW-1003">Cell membrane</keyword>
<sequence length="276" mass="31080">MLKNKKNNTILTVVLFALAAVVILFPLYITVVIALKTPEQIAQSVLAFPDKLHFENFITAIEKTNFFVTFKNTLIITVVSVAGTIATNSFMAFAITRNRGRKLYDFIYYFLISAMFIPFNIIMLPLVKQVSFFHMDNVPGLIVLYIVMGLPMNIFLYSGYIKSIPTALDEAATIDGANTFQMFYKVIFPVLKPMNATVAILTFLWCWNDFTMPLVIISDQKNQTLQLAQYVFKGEFATDYSLAFASYLLALLPIVIFYLFAQKQVISGVTNGAVKA</sequence>
<dbReference type="Proteomes" id="UP000289794">
    <property type="component" value="Chromosome"/>
</dbReference>
<keyword evidence="5 7" id="KW-1133">Transmembrane helix</keyword>
<evidence type="ECO:0000256" key="5">
    <source>
        <dbReference type="ARBA" id="ARBA00022989"/>
    </source>
</evidence>
<feature type="transmembrane region" description="Helical" evidence="7">
    <location>
        <begin position="240"/>
        <end position="261"/>
    </location>
</feature>
<dbReference type="Pfam" id="PF00528">
    <property type="entry name" value="BPD_transp_1"/>
    <property type="match status" value="1"/>
</dbReference>
<evidence type="ECO:0000256" key="3">
    <source>
        <dbReference type="ARBA" id="ARBA00022475"/>
    </source>
</evidence>
<accession>A0A4P6LSK3</accession>
<name>A0A4P6LSK3_9FIRM</name>
<dbReference type="EMBL" id="CP035945">
    <property type="protein sequence ID" value="QBE95191.1"/>
    <property type="molecule type" value="Genomic_DNA"/>
</dbReference>
<dbReference type="SUPFAM" id="SSF161098">
    <property type="entry name" value="MetI-like"/>
    <property type="match status" value="1"/>
</dbReference>
<evidence type="ECO:0000256" key="4">
    <source>
        <dbReference type="ARBA" id="ARBA00022692"/>
    </source>
</evidence>
<feature type="transmembrane region" description="Helical" evidence="7">
    <location>
        <begin position="106"/>
        <end position="126"/>
    </location>
</feature>
<dbReference type="GeneID" id="75053908"/>
<evidence type="ECO:0000313" key="10">
    <source>
        <dbReference type="Proteomes" id="UP000289794"/>
    </source>
</evidence>
<protein>
    <submittedName>
        <fullName evidence="9">L-arabinose transport system permease protein AraQ</fullName>
    </submittedName>
</protein>
<evidence type="ECO:0000313" key="9">
    <source>
        <dbReference type="EMBL" id="QBE95191.1"/>
    </source>
</evidence>
<keyword evidence="2 7" id="KW-0813">Transport</keyword>
<evidence type="ECO:0000259" key="8">
    <source>
        <dbReference type="PROSITE" id="PS50928"/>
    </source>
</evidence>
<dbReference type="GO" id="GO:0005886">
    <property type="term" value="C:plasma membrane"/>
    <property type="evidence" value="ECO:0007669"/>
    <property type="project" value="UniProtKB-SubCell"/>
</dbReference>
<organism evidence="9 10">
    <name type="scientific">Blautia producta</name>
    <dbReference type="NCBI Taxonomy" id="33035"/>
    <lineage>
        <taxon>Bacteria</taxon>
        <taxon>Bacillati</taxon>
        <taxon>Bacillota</taxon>
        <taxon>Clostridia</taxon>
        <taxon>Lachnospirales</taxon>
        <taxon>Lachnospiraceae</taxon>
        <taxon>Blautia</taxon>
    </lineage>
</organism>
<comment type="subcellular location">
    <subcellularLocation>
        <location evidence="1 7">Cell membrane</location>
        <topology evidence="1 7">Multi-pass membrane protein</topology>
    </subcellularLocation>
</comment>
<feature type="transmembrane region" description="Helical" evidence="7">
    <location>
        <begin position="74"/>
        <end position="94"/>
    </location>
</feature>
<dbReference type="KEGG" id="bpro:PMF13cell1_00705"/>
<keyword evidence="6 7" id="KW-0472">Membrane</keyword>
<dbReference type="CDD" id="cd06261">
    <property type="entry name" value="TM_PBP2"/>
    <property type="match status" value="1"/>
</dbReference>
<proteinExistence type="inferred from homology"/>
<reference evidence="9 10" key="1">
    <citation type="submission" date="2019-01" db="EMBL/GenBank/DDBJ databases">
        <title>PMF-metabolizing Aryl O-demethylase.</title>
        <authorList>
            <person name="Kim M."/>
        </authorList>
    </citation>
    <scope>NUCLEOTIDE SEQUENCE [LARGE SCALE GENOMIC DNA]</scope>
    <source>
        <strain evidence="9 10">PMF1</strain>
    </source>
</reference>
<comment type="similarity">
    <text evidence="7">Belongs to the binding-protein-dependent transport system permease family.</text>
</comment>
<feature type="transmembrane region" description="Helical" evidence="7">
    <location>
        <begin position="138"/>
        <end position="161"/>
    </location>
</feature>
<dbReference type="InterPro" id="IPR035906">
    <property type="entry name" value="MetI-like_sf"/>
</dbReference>
<evidence type="ECO:0000256" key="1">
    <source>
        <dbReference type="ARBA" id="ARBA00004651"/>
    </source>
</evidence>
<gene>
    <name evidence="9" type="primary">araQ_7</name>
    <name evidence="9" type="ORF">PMF13cell1_00705</name>
</gene>
<dbReference type="Gene3D" id="1.10.3720.10">
    <property type="entry name" value="MetI-like"/>
    <property type="match status" value="1"/>
</dbReference>
<feature type="transmembrane region" description="Helical" evidence="7">
    <location>
        <begin position="182"/>
        <end position="205"/>
    </location>
</feature>
<evidence type="ECO:0000256" key="2">
    <source>
        <dbReference type="ARBA" id="ARBA00022448"/>
    </source>
</evidence>
<dbReference type="PANTHER" id="PTHR43744:SF12">
    <property type="entry name" value="ABC TRANSPORTER PERMEASE PROTEIN MG189-RELATED"/>
    <property type="match status" value="1"/>
</dbReference>
<dbReference type="RefSeq" id="WP_018596888.1">
    <property type="nucleotide sequence ID" value="NZ_AP031416.1"/>
</dbReference>
<dbReference type="GO" id="GO:0055085">
    <property type="term" value="P:transmembrane transport"/>
    <property type="evidence" value="ECO:0007669"/>
    <property type="project" value="InterPro"/>
</dbReference>
<keyword evidence="4 7" id="KW-0812">Transmembrane</keyword>
<dbReference type="PROSITE" id="PS50928">
    <property type="entry name" value="ABC_TM1"/>
    <property type="match status" value="1"/>
</dbReference>